<keyword evidence="2" id="KW-1185">Reference proteome</keyword>
<accession>A0ABR1SNB2</accession>
<dbReference type="InterPro" id="IPR011009">
    <property type="entry name" value="Kinase-like_dom_sf"/>
</dbReference>
<protein>
    <recommendedName>
        <fullName evidence="3">Protein kinase domain-containing protein</fullName>
    </recommendedName>
</protein>
<reference evidence="1 2" key="1">
    <citation type="submission" date="2023-01" db="EMBL/GenBank/DDBJ databases">
        <title>Analysis of 21 Apiospora genomes using comparative genomics revels a genus with tremendous synthesis potential of carbohydrate active enzymes and secondary metabolites.</title>
        <authorList>
            <person name="Sorensen T."/>
        </authorList>
    </citation>
    <scope>NUCLEOTIDE SEQUENCE [LARGE SCALE GENOMIC DNA]</scope>
    <source>
        <strain evidence="1 2">CBS 20057</strain>
    </source>
</reference>
<proteinExistence type="predicted"/>
<evidence type="ECO:0000313" key="2">
    <source>
        <dbReference type="Proteomes" id="UP001396898"/>
    </source>
</evidence>
<dbReference type="EMBL" id="JAQQWI010000005">
    <property type="protein sequence ID" value="KAK8035789.1"/>
    <property type="molecule type" value="Genomic_DNA"/>
</dbReference>
<sequence length="500" mass="55693">MTHRLNEVYTVNGIYLPWGPDDHVPRLTTGNPTERLKEKGFIFVDILRPGVAVVQSIENGQLYVNELVTIGLDTLFNAPPSFRVSSFNPGQYPNIQPPPRLFPDYVLPDEPYFPKVALAEEQPNPMTNTNTWSVYYKHPNGGTLQNLIELHNRSRRPVPPPFIWHVMEQLAEALHYMYRGRGRYNTPAPPATGPYPWVPLYLPHRRVYHRNLTPANIYLDYEPRGGGGGPPAAGQIRNAFPVIRIGGWDDSAIEGDGPAALTRGRFNQGLNEWEDALGYGQIIRSLMMAHIPLWDPNTNPCPNQNVVLNEYNNPWTHRPDSRDITALSQLPGAPYEAVQYSLVEPFEVDNIQQQGNAAIIPGGNVGAAGTPMRGTTTQFQGCRQIGAHPQTGQPMFAADINYIVNHVRRLATAAMTVERRPNQPRGYYTAHDVSWTKPKLLPYTLPQGIDRYGLQRSNPAPLLPPAIANGLNSLVGGPMALRPNARVKVLNMNYAKEPPA</sequence>
<dbReference type="Gene3D" id="1.10.510.10">
    <property type="entry name" value="Transferase(Phosphotransferase) domain 1"/>
    <property type="match status" value="1"/>
</dbReference>
<name>A0ABR1SNB2_9PEZI</name>
<comment type="caution">
    <text evidence="1">The sequence shown here is derived from an EMBL/GenBank/DDBJ whole genome shotgun (WGS) entry which is preliminary data.</text>
</comment>
<organism evidence="1 2">
    <name type="scientific">Apiospora marii</name>
    <dbReference type="NCBI Taxonomy" id="335849"/>
    <lineage>
        <taxon>Eukaryota</taxon>
        <taxon>Fungi</taxon>
        <taxon>Dikarya</taxon>
        <taxon>Ascomycota</taxon>
        <taxon>Pezizomycotina</taxon>
        <taxon>Sordariomycetes</taxon>
        <taxon>Xylariomycetidae</taxon>
        <taxon>Amphisphaeriales</taxon>
        <taxon>Apiosporaceae</taxon>
        <taxon>Apiospora</taxon>
    </lineage>
</organism>
<gene>
    <name evidence="1" type="ORF">PG991_001862</name>
</gene>
<evidence type="ECO:0000313" key="1">
    <source>
        <dbReference type="EMBL" id="KAK8035789.1"/>
    </source>
</evidence>
<evidence type="ECO:0008006" key="3">
    <source>
        <dbReference type="Google" id="ProtNLM"/>
    </source>
</evidence>
<dbReference type="SUPFAM" id="SSF56112">
    <property type="entry name" value="Protein kinase-like (PK-like)"/>
    <property type="match status" value="1"/>
</dbReference>
<dbReference type="Proteomes" id="UP001396898">
    <property type="component" value="Unassembled WGS sequence"/>
</dbReference>